<evidence type="ECO:0000313" key="3">
    <source>
        <dbReference type="Proteomes" id="UP000018922"/>
    </source>
</evidence>
<dbReference type="EMBL" id="HG794546">
    <property type="protein sequence ID" value="CDK97830.1"/>
    <property type="molecule type" value="Genomic_DNA"/>
</dbReference>
<organism evidence="2 3">
    <name type="scientific">Magnetospirillum gryphiswaldense (strain DSM 6361 / JCM 21280 / NBRC 15271 / MSR-1)</name>
    <dbReference type="NCBI Taxonomy" id="431944"/>
    <lineage>
        <taxon>Bacteria</taxon>
        <taxon>Pseudomonadati</taxon>
        <taxon>Pseudomonadota</taxon>
        <taxon>Alphaproteobacteria</taxon>
        <taxon>Rhodospirillales</taxon>
        <taxon>Rhodospirillaceae</taxon>
        <taxon>Magnetospirillum</taxon>
    </lineage>
</organism>
<dbReference type="KEGG" id="mgy:MGMSRv2__0615"/>
<evidence type="ECO:0000313" key="2">
    <source>
        <dbReference type="EMBL" id="CDK97830.1"/>
    </source>
</evidence>
<name>V6EX53_MAGGM</name>
<gene>
    <name evidence="2" type="ordered locus">MGMSRv2__0615</name>
</gene>
<sequence length="54" mass="5859">MHDDKAVSVEQECRTAVKKPWRTPVLSVVDIASGTQGWINQHPADDTTTASGHS</sequence>
<evidence type="ECO:0000256" key="1">
    <source>
        <dbReference type="SAM" id="MobiDB-lite"/>
    </source>
</evidence>
<proteinExistence type="predicted"/>
<protein>
    <submittedName>
        <fullName evidence="2">Uncharacterized protein</fullName>
    </submittedName>
</protein>
<dbReference type="STRING" id="1430440.MGMSRv2__0615"/>
<feature type="region of interest" description="Disordered" evidence="1">
    <location>
        <begin position="35"/>
        <end position="54"/>
    </location>
</feature>
<dbReference type="RefSeq" id="WP_024078869.1">
    <property type="nucleotide sequence ID" value="NZ_CP027526.1"/>
</dbReference>
<reference evidence="2 3" key="1">
    <citation type="journal article" date="2014" name="Genome Announc.">
        <title>Complete genome sequence of Magnetospirillum gryphiswaldense MSR-1.</title>
        <authorList>
            <person name="Wang X."/>
            <person name="Wang Q."/>
            <person name="Zhang W."/>
            <person name="Wang Y."/>
            <person name="Li L."/>
            <person name="Wen T."/>
            <person name="Zhang T."/>
            <person name="Zhang Y."/>
            <person name="Xu J."/>
            <person name="Hu J."/>
            <person name="Li S."/>
            <person name="Liu L."/>
            <person name="Liu J."/>
            <person name="Jiang W."/>
            <person name="Tian J."/>
            <person name="Li Y."/>
            <person name="Schuler D."/>
            <person name="Wang L."/>
            <person name="Li J."/>
        </authorList>
    </citation>
    <scope>NUCLEOTIDE SEQUENCE [LARGE SCALE GENOMIC DNA]</scope>
    <source>
        <strain evidence="3">DSM 6361 / JCM 21280 / NBRC 15271 / MSR-1</strain>
    </source>
</reference>
<keyword evidence="3" id="KW-1185">Reference proteome</keyword>
<dbReference type="HOGENOM" id="CLU_3045063_0_0_5"/>
<dbReference type="Proteomes" id="UP000018922">
    <property type="component" value="Chromosome I"/>
</dbReference>
<dbReference type="AlphaFoldDB" id="V6EX53"/>
<accession>V6EX53</accession>